<dbReference type="InterPro" id="IPR015947">
    <property type="entry name" value="PUA-like_sf"/>
</dbReference>
<evidence type="ECO:0000313" key="3">
    <source>
        <dbReference type="EMBL" id="TFB82789.1"/>
    </source>
</evidence>
<keyword evidence="4" id="KW-1185">Reference proteome</keyword>
<dbReference type="SUPFAM" id="SSF88697">
    <property type="entry name" value="PUA domain-like"/>
    <property type="match status" value="1"/>
</dbReference>
<dbReference type="Gene3D" id="3.10.400.10">
    <property type="entry name" value="Sulfate adenylyltransferase"/>
    <property type="match status" value="1"/>
</dbReference>
<gene>
    <name evidence="3" type="ORF">E3O11_13070</name>
    <name evidence="2" type="ORF">SAMN05216274_10520</name>
</gene>
<evidence type="ECO:0000313" key="2">
    <source>
        <dbReference type="EMBL" id="SFH42506.1"/>
    </source>
</evidence>
<evidence type="ECO:0000313" key="5">
    <source>
        <dbReference type="Proteomes" id="UP000297963"/>
    </source>
</evidence>
<dbReference type="Pfam" id="PF04266">
    <property type="entry name" value="ASCH"/>
    <property type="match status" value="1"/>
</dbReference>
<proteinExistence type="predicted"/>
<dbReference type="PANTHER" id="PTHR39203:SF1">
    <property type="entry name" value="CYTOPLASMIC PROTEIN"/>
    <property type="match status" value="1"/>
</dbReference>
<dbReference type="PANTHER" id="PTHR39203">
    <property type="entry name" value="CYTOPLASMIC PROTEIN-RELATED"/>
    <property type="match status" value="1"/>
</dbReference>
<dbReference type="AlphaFoldDB" id="A0A1I2ZXZ4"/>
<protein>
    <submittedName>
        <fullName evidence="3">ASCH domain-containing protein</fullName>
    </submittedName>
</protein>
<dbReference type="Proteomes" id="UP000297963">
    <property type="component" value="Unassembled WGS sequence"/>
</dbReference>
<dbReference type="STRING" id="995038.SAMN05216274_10520"/>
<organism evidence="3 5">
    <name type="scientific">Cryobacterium levicorallinum</name>
    <dbReference type="NCBI Taxonomy" id="995038"/>
    <lineage>
        <taxon>Bacteria</taxon>
        <taxon>Bacillati</taxon>
        <taxon>Actinomycetota</taxon>
        <taxon>Actinomycetes</taxon>
        <taxon>Micrococcales</taxon>
        <taxon>Microbacteriaceae</taxon>
        <taxon>Cryobacterium</taxon>
    </lineage>
</organism>
<dbReference type="SMART" id="SM01022">
    <property type="entry name" value="ASCH"/>
    <property type="match status" value="1"/>
</dbReference>
<dbReference type="InterPro" id="IPR007374">
    <property type="entry name" value="ASCH_domain"/>
</dbReference>
<sequence>MLSPEDIVGLPIEEYGFPGPLRDALVGAILDGRKTSTTSLVAQYLLDDEALPMVGDRGVVVDSSEQPVCVTEVTEVRVVPLAAVDVAHAIDEGEGYETVSDWRTGHEEFWHSPEFRAAMRDPNFTVSDATEAVLVGFRVPIRG</sequence>
<accession>A0A1I2ZXZ4</accession>
<reference evidence="2 4" key="1">
    <citation type="submission" date="2016-10" db="EMBL/GenBank/DDBJ databases">
        <authorList>
            <person name="Varghese N."/>
            <person name="Submissions S."/>
        </authorList>
    </citation>
    <scope>NUCLEOTIDE SEQUENCE [LARGE SCALE GENOMIC DNA]</scope>
    <source>
        <strain evidence="2 4">GMCC 1.11211</strain>
    </source>
</reference>
<name>A0A1I2ZXZ4_9MICO</name>
<dbReference type="RefSeq" id="WP_092449010.1">
    <property type="nucleotide sequence ID" value="NZ_BKAC01000004.1"/>
</dbReference>
<dbReference type="InterPro" id="IPR009326">
    <property type="entry name" value="DUF984"/>
</dbReference>
<reference evidence="3 5" key="2">
    <citation type="submission" date="2019-03" db="EMBL/GenBank/DDBJ databases">
        <title>Genomics of glacier-inhabiting Cryobacterium strains.</title>
        <authorList>
            <person name="Liu Q."/>
            <person name="Xin Y.-H."/>
        </authorList>
    </citation>
    <scope>NUCLEOTIDE SEQUENCE [LARGE SCALE GENOMIC DNA]</scope>
    <source>
        <strain evidence="3 5">Hh34</strain>
    </source>
</reference>
<dbReference type="EMBL" id="FOPW01000005">
    <property type="protein sequence ID" value="SFH42506.1"/>
    <property type="molecule type" value="Genomic_DNA"/>
</dbReference>
<evidence type="ECO:0000259" key="1">
    <source>
        <dbReference type="SMART" id="SM01022"/>
    </source>
</evidence>
<evidence type="ECO:0000313" key="4">
    <source>
        <dbReference type="Proteomes" id="UP000199681"/>
    </source>
</evidence>
<feature type="domain" description="ASCH" evidence="1">
    <location>
        <begin position="15"/>
        <end position="141"/>
    </location>
</feature>
<dbReference type="Proteomes" id="UP000199681">
    <property type="component" value="Unassembled WGS sequence"/>
</dbReference>
<dbReference type="EMBL" id="SOFE01000023">
    <property type="protein sequence ID" value="TFB82789.1"/>
    <property type="molecule type" value="Genomic_DNA"/>
</dbReference>
<dbReference type="PIRSF" id="PIRSF021320">
    <property type="entry name" value="DUF984"/>
    <property type="match status" value="1"/>
</dbReference>
<comment type="caution">
    <text evidence="3">The sequence shown here is derived from an EMBL/GenBank/DDBJ whole genome shotgun (WGS) entry which is preliminary data.</text>
</comment>